<keyword evidence="4" id="KW-0547">Nucleotide-binding</keyword>
<dbReference type="EMBL" id="UINC01052196">
    <property type="protein sequence ID" value="SVB67247.1"/>
    <property type="molecule type" value="Genomic_DNA"/>
</dbReference>
<keyword evidence="7" id="KW-0406">Ion transport</keyword>
<dbReference type="GO" id="GO:0043531">
    <property type="term" value="F:ADP binding"/>
    <property type="evidence" value="ECO:0007669"/>
    <property type="project" value="TreeGrafter"/>
</dbReference>
<keyword evidence="8" id="KW-0472">Membrane</keyword>
<evidence type="ECO:0000256" key="4">
    <source>
        <dbReference type="ARBA" id="ARBA00022741"/>
    </source>
</evidence>
<dbReference type="PANTHER" id="PTHR48082:SF2">
    <property type="entry name" value="ATP SYNTHASE SUBUNIT ALPHA, MITOCHONDRIAL"/>
    <property type="match status" value="1"/>
</dbReference>
<evidence type="ECO:0000256" key="5">
    <source>
        <dbReference type="ARBA" id="ARBA00022781"/>
    </source>
</evidence>
<evidence type="ECO:0000259" key="11">
    <source>
        <dbReference type="Pfam" id="PF00006"/>
    </source>
</evidence>
<sequence length="180" mass="19338">MQINPSEVTKILKEQIKKFGEKAEITEVGQVLSVGDGIARVYGLDNVQAGEMVEFSDGSKGMALNLENDNVGVVIFGDDRNIKEEDVVKRTGSIVDVPVGKELLGRVVDGLGNPIDGKGNLDKKLKRNRVEVKAPGIIPRQSVNEPVQTGLKAIDSLIPIGRGQRELIIGDRQTGKTAVA</sequence>
<evidence type="ECO:0000256" key="2">
    <source>
        <dbReference type="ARBA" id="ARBA00008936"/>
    </source>
</evidence>
<dbReference type="InterPro" id="IPR027417">
    <property type="entry name" value="P-loop_NTPase"/>
</dbReference>
<dbReference type="InterPro" id="IPR036121">
    <property type="entry name" value="ATPase_F1/V1/A1_a/bsu_N_sf"/>
</dbReference>
<dbReference type="Gene3D" id="3.40.50.300">
    <property type="entry name" value="P-loop containing nucleotide triphosphate hydrolases"/>
    <property type="match status" value="1"/>
</dbReference>
<keyword evidence="3" id="KW-0813">Transport</keyword>
<dbReference type="GO" id="GO:0045259">
    <property type="term" value="C:proton-transporting ATP synthase complex"/>
    <property type="evidence" value="ECO:0007669"/>
    <property type="project" value="UniProtKB-KW"/>
</dbReference>
<evidence type="ECO:0000256" key="1">
    <source>
        <dbReference type="ARBA" id="ARBA00004370"/>
    </source>
</evidence>
<evidence type="ECO:0000256" key="7">
    <source>
        <dbReference type="ARBA" id="ARBA00023065"/>
    </source>
</evidence>
<evidence type="ECO:0000256" key="10">
    <source>
        <dbReference type="ARBA" id="ARBA00023310"/>
    </source>
</evidence>
<dbReference type="Gene3D" id="2.40.30.20">
    <property type="match status" value="1"/>
</dbReference>
<comment type="similarity">
    <text evidence="2">Belongs to the ATPase alpha/beta chains family.</text>
</comment>
<feature type="domain" description="ATPase F1/V1/A1 complex alpha/beta subunit N-terminal" evidence="12">
    <location>
        <begin position="27"/>
        <end position="92"/>
    </location>
</feature>
<dbReference type="Pfam" id="PF02874">
    <property type="entry name" value="ATP-synt_ab_N"/>
    <property type="match status" value="1"/>
</dbReference>
<dbReference type="CDD" id="cd18116">
    <property type="entry name" value="ATP-synt_F1_alpha_N"/>
    <property type="match status" value="1"/>
</dbReference>
<comment type="subcellular location">
    <subcellularLocation>
        <location evidence="1">Membrane</location>
    </subcellularLocation>
</comment>
<evidence type="ECO:0000259" key="12">
    <source>
        <dbReference type="Pfam" id="PF02874"/>
    </source>
</evidence>
<dbReference type="GO" id="GO:0005524">
    <property type="term" value="F:ATP binding"/>
    <property type="evidence" value="ECO:0007669"/>
    <property type="project" value="UniProtKB-KW"/>
</dbReference>
<dbReference type="Pfam" id="PF00006">
    <property type="entry name" value="ATP-synt_ab"/>
    <property type="match status" value="1"/>
</dbReference>
<feature type="non-terminal residue" evidence="13">
    <location>
        <position position="180"/>
    </location>
</feature>
<dbReference type="InterPro" id="IPR005294">
    <property type="entry name" value="ATP_synth_F1_asu"/>
</dbReference>
<keyword evidence="5" id="KW-0375">Hydrogen ion transport</keyword>
<dbReference type="InterPro" id="IPR000194">
    <property type="entry name" value="ATPase_F1/V1/A1_a/bsu_nucl-bd"/>
</dbReference>
<dbReference type="FunFam" id="3.40.50.300:FF:002432">
    <property type="entry name" value="ATP synthase subunit alpha, mitochondrial"/>
    <property type="match status" value="1"/>
</dbReference>
<protein>
    <submittedName>
        <fullName evidence="13">Uncharacterized protein</fullName>
    </submittedName>
</protein>
<dbReference type="SUPFAM" id="SSF52540">
    <property type="entry name" value="P-loop containing nucleoside triphosphate hydrolases"/>
    <property type="match status" value="1"/>
</dbReference>
<dbReference type="InterPro" id="IPR023366">
    <property type="entry name" value="ATP_synth_asu-like_sf"/>
</dbReference>
<reference evidence="13" key="1">
    <citation type="submission" date="2018-05" db="EMBL/GenBank/DDBJ databases">
        <authorList>
            <person name="Lanie J.A."/>
            <person name="Ng W.-L."/>
            <person name="Kazmierczak K.M."/>
            <person name="Andrzejewski T.M."/>
            <person name="Davidsen T.M."/>
            <person name="Wayne K.J."/>
            <person name="Tettelin H."/>
            <person name="Glass J.I."/>
            <person name="Rusch D."/>
            <person name="Podicherti R."/>
            <person name="Tsui H.-C.T."/>
            <person name="Winkler M.E."/>
        </authorList>
    </citation>
    <scope>NUCLEOTIDE SEQUENCE</scope>
</reference>
<evidence type="ECO:0000313" key="13">
    <source>
        <dbReference type="EMBL" id="SVB67247.1"/>
    </source>
</evidence>
<keyword evidence="10" id="KW-0066">ATP synthesis</keyword>
<evidence type="ECO:0000256" key="3">
    <source>
        <dbReference type="ARBA" id="ARBA00022448"/>
    </source>
</evidence>
<accession>A0A382FYC5</accession>
<dbReference type="GO" id="GO:0046933">
    <property type="term" value="F:proton-transporting ATP synthase activity, rotational mechanism"/>
    <property type="evidence" value="ECO:0007669"/>
    <property type="project" value="InterPro"/>
</dbReference>
<gene>
    <name evidence="13" type="ORF">METZ01_LOCUS220101</name>
</gene>
<feature type="domain" description="ATPase F1/V1/A1 complex alpha/beta subunit nucleotide-binding" evidence="11">
    <location>
        <begin position="150"/>
        <end position="180"/>
    </location>
</feature>
<dbReference type="AlphaFoldDB" id="A0A382FYC5"/>
<evidence type="ECO:0000256" key="8">
    <source>
        <dbReference type="ARBA" id="ARBA00023136"/>
    </source>
</evidence>
<dbReference type="SUPFAM" id="SSF50615">
    <property type="entry name" value="N-terminal domain of alpha and beta subunits of F1 ATP synthase"/>
    <property type="match status" value="1"/>
</dbReference>
<keyword evidence="6" id="KW-0067">ATP-binding</keyword>
<organism evidence="13">
    <name type="scientific">marine metagenome</name>
    <dbReference type="NCBI Taxonomy" id="408172"/>
    <lineage>
        <taxon>unclassified sequences</taxon>
        <taxon>metagenomes</taxon>
        <taxon>ecological metagenomes</taxon>
    </lineage>
</organism>
<proteinExistence type="inferred from homology"/>
<evidence type="ECO:0000256" key="9">
    <source>
        <dbReference type="ARBA" id="ARBA00023196"/>
    </source>
</evidence>
<evidence type="ECO:0000256" key="6">
    <source>
        <dbReference type="ARBA" id="ARBA00022840"/>
    </source>
</evidence>
<keyword evidence="9" id="KW-0139">CF(1)</keyword>
<name>A0A382FYC5_9ZZZZ</name>
<dbReference type="PANTHER" id="PTHR48082">
    <property type="entry name" value="ATP SYNTHASE SUBUNIT ALPHA, MITOCHONDRIAL"/>
    <property type="match status" value="1"/>
</dbReference>
<dbReference type="FunFam" id="2.40.30.20:FF:000001">
    <property type="entry name" value="ATP synthase subunit alpha"/>
    <property type="match status" value="1"/>
</dbReference>
<dbReference type="InterPro" id="IPR004100">
    <property type="entry name" value="ATPase_F1/V1/A1_a/bsu_N"/>
</dbReference>